<evidence type="ECO:0000256" key="8">
    <source>
        <dbReference type="ARBA" id="ARBA00025046"/>
    </source>
</evidence>
<keyword evidence="15" id="KW-1185">Reference proteome</keyword>
<dbReference type="EC" id="4.1.1.112" evidence="6"/>
<comment type="cofactor">
    <cofactor evidence="2">
        <name>a divalent metal cation</name>
        <dbReference type="ChEBI" id="CHEBI:60240"/>
    </cofactor>
</comment>
<comment type="catalytic activity">
    <reaction evidence="1">
        <text>4-hydroxy-4-methyl-2-oxoglutarate = 2 pyruvate</text>
        <dbReference type="Rhea" id="RHEA:22748"/>
        <dbReference type="ChEBI" id="CHEBI:15361"/>
        <dbReference type="ChEBI" id="CHEBI:58276"/>
        <dbReference type="EC" id="4.1.3.17"/>
    </reaction>
</comment>
<dbReference type="PANTHER" id="PTHR33254:SF4">
    <property type="entry name" value="4-HYDROXY-4-METHYL-2-OXOGLUTARATE ALDOLASE 3-RELATED"/>
    <property type="match status" value="1"/>
</dbReference>
<comment type="caution">
    <text evidence="14">The sequence shown here is derived from an EMBL/GenBank/DDBJ whole genome shotgun (WGS) entry which is preliminary data.</text>
</comment>
<dbReference type="PANTHER" id="PTHR33254">
    <property type="entry name" value="4-HYDROXY-4-METHYL-2-OXOGLUTARATE ALDOLASE 3-RELATED"/>
    <property type="match status" value="1"/>
</dbReference>
<evidence type="ECO:0000256" key="11">
    <source>
        <dbReference type="ARBA" id="ARBA00032305"/>
    </source>
</evidence>
<dbReference type="SUPFAM" id="SSF89562">
    <property type="entry name" value="RraA-like"/>
    <property type="match status" value="1"/>
</dbReference>
<organism evidence="14 15">
    <name type="scientific">Anaerosphaera multitolerans</name>
    <dbReference type="NCBI Taxonomy" id="2487351"/>
    <lineage>
        <taxon>Bacteria</taxon>
        <taxon>Bacillati</taxon>
        <taxon>Bacillota</taxon>
        <taxon>Tissierellia</taxon>
        <taxon>Tissierellales</taxon>
        <taxon>Peptoniphilaceae</taxon>
        <taxon>Anaerosphaera</taxon>
    </lineage>
</organism>
<evidence type="ECO:0000256" key="7">
    <source>
        <dbReference type="ARBA" id="ARBA00016549"/>
    </source>
</evidence>
<evidence type="ECO:0000256" key="12">
    <source>
        <dbReference type="ARBA" id="ARBA00047973"/>
    </source>
</evidence>
<dbReference type="NCBIfam" id="NF004850">
    <property type="entry name" value="PRK06201.1"/>
    <property type="match status" value="1"/>
</dbReference>
<dbReference type="GO" id="GO:0046872">
    <property type="term" value="F:metal ion binding"/>
    <property type="evidence" value="ECO:0007669"/>
    <property type="project" value="UniProtKB-KW"/>
</dbReference>
<evidence type="ECO:0000256" key="2">
    <source>
        <dbReference type="ARBA" id="ARBA00001968"/>
    </source>
</evidence>
<dbReference type="GO" id="GO:0008948">
    <property type="term" value="F:oxaloacetate decarboxylase activity"/>
    <property type="evidence" value="ECO:0007669"/>
    <property type="project" value="UniProtKB-EC"/>
</dbReference>
<evidence type="ECO:0000256" key="3">
    <source>
        <dbReference type="ARBA" id="ARBA00008621"/>
    </source>
</evidence>
<dbReference type="CDD" id="cd16841">
    <property type="entry name" value="RraA_family"/>
    <property type="match status" value="1"/>
</dbReference>
<evidence type="ECO:0000256" key="5">
    <source>
        <dbReference type="ARBA" id="ARBA00012213"/>
    </source>
</evidence>
<evidence type="ECO:0000256" key="13">
    <source>
        <dbReference type="PIRSR" id="PIRSR605493-1"/>
    </source>
</evidence>
<dbReference type="GO" id="GO:0047443">
    <property type="term" value="F:4-hydroxy-4-methyl-2-oxoglutarate aldolase activity"/>
    <property type="evidence" value="ECO:0007669"/>
    <property type="project" value="UniProtKB-EC"/>
</dbReference>
<reference evidence="14 15" key="1">
    <citation type="submission" date="2018-11" db="EMBL/GenBank/DDBJ databases">
        <title>Genome sequencing and assembly of Anaerosphaera sp. nov., GS7-6-2.</title>
        <authorList>
            <person name="Rettenmaier R."/>
            <person name="Liebl W."/>
            <person name="Zverlov V."/>
        </authorList>
    </citation>
    <scope>NUCLEOTIDE SEQUENCE [LARGE SCALE GENOMIC DNA]</scope>
    <source>
        <strain evidence="14 15">GS7-6-2</strain>
    </source>
</reference>
<comment type="similarity">
    <text evidence="3">Belongs to the class II aldolase/RraA-like family.</text>
</comment>
<keyword evidence="13" id="KW-0479">Metal-binding</keyword>
<dbReference type="Pfam" id="PF03737">
    <property type="entry name" value="RraA-like"/>
    <property type="match status" value="1"/>
</dbReference>
<evidence type="ECO:0000256" key="4">
    <source>
        <dbReference type="ARBA" id="ARBA00011233"/>
    </source>
</evidence>
<evidence type="ECO:0000256" key="6">
    <source>
        <dbReference type="ARBA" id="ARBA00012947"/>
    </source>
</evidence>
<dbReference type="Gene3D" id="3.50.30.40">
    <property type="entry name" value="Ribonuclease E inhibitor RraA/RraA-like"/>
    <property type="match status" value="1"/>
</dbReference>
<feature type="binding site" evidence="13">
    <location>
        <position position="121"/>
    </location>
    <ligand>
        <name>substrate</name>
    </ligand>
</feature>
<dbReference type="RefSeq" id="WP_127723320.1">
    <property type="nucleotide sequence ID" value="NZ_RLIH01000002.1"/>
</dbReference>
<dbReference type="OrthoDB" id="9784786at2"/>
<comment type="function">
    <text evidence="8">Catalyzes the aldol cleavage of 4-hydroxy-4-methyl-2-oxoglutarate (HMG) into 2 molecules of pyruvate. Also contains a secondary oxaloacetate (OAA) decarboxylase activity due to the common pyruvate enolate transition state formed following C-C bond cleavage in the retro-aldol and decarboxylation reactions.</text>
</comment>
<sequence length="230" mass="25776">MEVNNRIFLKRYMLEEKILREYENIPTANIGDAMFRLSNMDSRIKLISTPNKIVVGRAITVKARSGDNLMLHKALDIGGPDDFIVVSNDGGSERALMGEIMAIYAEKVRNISGIIIDGPIRDVDELSKMGMAIYATGITPKGPYKEGPGEINTPITCGEQVVLPGDLIVADSDGVAVIHYKDVKQILDKIKEFQKNDFKKVQLAKEGKSDRKWVDKKLFEKKVEFLEKVY</sequence>
<protein>
    <recommendedName>
        <fullName evidence="7">Putative 4-hydroxy-4-methyl-2-oxoglutarate aldolase</fullName>
        <ecNumber evidence="6">4.1.1.112</ecNumber>
        <ecNumber evidence="5">4.1.3.17</ecNumber>
    </recommendedName>
    <alternativeName>
        <fullName evidence="11">Oxaloacetate decarboxylase</fullName>
    </alternativeName>
    <alternativeName>
        <fullName evidence="9">Regulator of ribonuclease activity homolog</fullName>
    </alternativeName>
    <alternativeName>
        <fullName evidence="10">RraA-like protein</fullName>
    </alternativeName>
</protein>
<comment type="cofactor">
    <cofactor evidence="13">
        <name>Mg(2+)</name>
        <dbReference type="ChEBI" id="CHEBI:18420"/>
    </cofactor>
</comment>
<proteinExistence type="inferred from homology"/>
<dbReference type="Proteomes" id="UP000288812">
    <property type="component" value="Unassembled WGS sequence"/>
</dbReference>
<dbReference type="InterPro" id="IPR005493">
    <property type="entry name" value="RraA/RraA-like"/>
</dbReference>
<dbReference type="EC" id="4.1.3.17" evidence="5"/>
<evidence type="ECO:0000256" key="1">
    <source>
        <dbReference type="ARBA" id="ARBA00001342"/>
    </source>
</evidence>
<evidence type="ECO:0000256" key="9">
    <source>
        <dbReference type="ARBA" id="ARBA00029596"/>
    </source>
</evidence>
<name>A0A437S8V4_9FIRM</name>
<evidence type="ECO:0000256" key="10">
    <source>
        <dbReference type="ARBA" id="ARBA00030169"/>
    </source>
</evidence>
<accession>A0A437S8V4</accession>
<feature type="binding site" evidence="13">
    <location>
        <begin position="98"/>
        <end position="101"/>
    </location>
    <ligand>
        <name>substrate</name>
    </ligand>
</feature>
<comment type="catalytic activity">
    <reaction evidence="12">
        <text>oxaloacetate + H(+) = pyruvate + CO2</text>
        <dbReference type="Rhea" id="RHEA:15641"/>
        <dbReference type="ChEBI" id="CHEBI:15361"/>
        <dbReference type="ChEBI" id="CHEBI:15378"/>
        <dbReference type="ChEBI" id="CHEBI:16452"/>
        <dbReference type="ChEBI" id="CHEBI:16526"/>
        <dbReference type="EC" id="4.1.1.112"/>
    </reaction>
</comment>
<evidence type="ECO:0000313" key="14">
    <source>
        <dbReference type="EMBL" id="RVU55539.1"/>
    </source>
</evidence>
<dbReference type="InterPro" id="IPR036704">
    <property type="entry name" value="RraA/RraA-like_sf"/>
</dbReference>
<gene>
    <name evidence="14" type="ORF">EF514_02080</name>
</gene>
<dbReference type="AlphaFoldDB" id="A0A437S8V4"/>
<comment type="subunit">
    <text evidence="4">Homotrimer.</text>
</comment>
<dbReference type="EMBL" id="RLIH01000002">
    <property type="protein sequence ID" value="RVU55539.1"/>
    <property type="molecule type" value="Genomic_DNA"/>
</dbReference>
<evidence type="ECO:0000313" key="15">
    <source>
        <dbReference type="Proteomes" id="UP000288812"/>
    </source>
</evidence>
<feature type="binding site" evidence="13">
    <location>
        <position position="122"/>
    </location>
    <ligand>
        <name>Mg(2+)</name>
        <dbReference type="ChEBI" id="CHEBI:18420"/>
    </ligand>
</feature>
<keyword evidence="13" id="KW-0460">Magnesium</keyword>